<dbReference type="PANTHER" id="PTHR16181">
    <property type="entry name" value="PROTEIN FAM83A-RELATED"/>
    <property type="match status" value="1"/>
</dbReference>
<dbReference type="InterPro" id="IPR050944">
    <property type="entry name" value="FAM83"/>
</dbReference>
<dbReference type="GO" id="GO:1990254">
    <property type="term" value="F:keratin filament binding"/>
    <property type="evidence" value="ECO:0007669"/>
    <property type="project" value="TreeGrafter"/>
</dbReference>
<dbReference type="GO" id="GO:0019901">
    <property type="term" value="F:protein kinase binding"/>
    <property type="evidence" value="ECO:0007669"/>
    <property type="project" value="TreeGrafter"/>
</dbReference>
<proteinExistence type="inferred from homology"/>
<feature type="compositionally biased region" description="Basic and acidic residues" evidence="4">
    <location>
        <begin position="855"/>
        <end position="870"/>
    </location>
</feature>
<dbReference type="Gene3D" id="3.30.870.10">
    <property type="entry name" value="Endonuclease Chain A"/>
    <property type="match status" value="1"/>
</dbReference>
<reference evidence="6" key="2">
    <citation type="submission" date="2025-08" db="UniProtKB">
        <authorList>
            <consortium name="Ensembl"/>
        </authorList>
    </citation>
    <scope>IDENTIFICATION</scope>
</reference>
<dbReference type="AlphaFoldDB" id="A0A4W5P8H9"/>
<reference evidence="6" key="3">
    <citation type="submission" date="2025-09" db="UniProtKB">
        <authorList>
            <consortium name="Ensembl"/>
        </authorList>
    </citation>
    <scope>IDENTIFICATION</scope>
</reference>
<name>A0A4W5P8H9_9TELE</name>
<reference evidence="7" key="1">
    <citation type="submission" date="2018-06" db="EMBL/GenBank/DDBJ databases">
        <title>Genome assembly of Danube salmon.</title>
        <authorList>
            <person name="Macqueen D.J."/>
            <person name="Gundappa M.K."/>
        </authorList>
    </citation>
    <scope>NUCLEOTIDE SEQUENCE [LARGE SCALE GENOMIC DNA]</scope>
</reference>
<evidence type="ECO:0000256" key="2">
    <source>
        <dbReference type="ARBA" id="ARBA00006937"/>
    </source>
</evidence>
<feature type="compositionally biased region" description="Basic and acidic residues" evidence="4">
    <location>
        <begin position="749"/>
        <end position="798"/>
    </location>
</feature>
<protein>
    <submittedName>
        <fullName evidence="6">Family with sequence similarity 83 member Hb</fullName>
    </submittedName>
</protein>
<dbReference type="GO" id="GO:0044380">
    <property type="term" value="P:protein localization to cytoskeleton"/>
    <property type="evidence" value="ECO:0007669"/>
    <property type="project" value="TreeGrafter"/>
</dbReference>
<feature type="compositionally biased region" description="Basic and acidic residues" evidence="4">
    <location>
        <begin position="933"/>
        <end position="950"/>
    </location>
</feature>
<evidence type="ECO:0000256" key="4">
    <source>
        <dbReference type="SAM" id="MobiDB-lite"/>
    </source>
</evidence>
<keyword evidence="3" id="KW-0963">Cytoplasm</keyword>
<sequence length="1227" mass="136856">MAHRSQSSDIGDNPLDPNFLPPHYREEYRLAIDALVETDLQGYYEFLQTADVVDFLCQPEIKHIKTTIQTPNQAPTSNVPELPYHEADADGSSDTYWPMHSDTAAPGLDLGWPLQAHSFIGPTEVTTLVNPSEPDMPSIKEQARRLIKNAQHVIAVVMDMFTDVDLFSDLLDAAARQVPVYILLDEQNAHHFVSMVTNCKVNLDLVHMMRVRTVAGVTYFCRTGKSFKGQVKNRFLLADCRAVLSGNYSFMWSYEKLHRCIAHLFLGELVTTFDEEFRILFAQSQPLAVDHALVPFSSDSSSSSYYGNQYGLKRTQSLRNPLGFQRHNPELPAYPFGGGDSERSAFRRDDMFRHTIEPGGLNVGKFAVSQQFRMQQARSMVSRQMEISASDYKRHSYAEGTQESYSSSRQYMKHRVMNNLDETEQHYRREQSQSSHYYQGGEGPGLGLGSGLEGPGSGHGHYDRLRNRPALDQYSDSGYPHEEPPGPEGYGRDYFSSEDLKHDPVQPPAGGRYGGGSGHKRPTVGQPYACLSSPTHPHPPEKQVFPVPAEADHDQDPNVRQGLRSWRINSYLSAYGDTGEEGLPQPLGPDAFQDPESDGKSYTHEGSVTRFEAREPPNVPSKPRPDIRPLHYSKPFMPESMGKDRADRWTTEWEREREKERAVGGREVGSDVEMTSSREAPGEVSISKHETVRMRVNPMLQRSSRLRSSLIFSSSKTETHMGGLGMKVANEEDENSDSLRTTSIVQQILEKRRSLTREPFEWRKKAEENEREKEKEEKEKEKKEAWLKEEAEPKKESPKVTPASREVPKNTPAEVETTKVAPVSADLPKPQALNMNNPSNRLQYFMELAAKRNASKDAVIKEPPQKKPDLTDTPSSITTTTTTVPKVPSFCVTAPEPAPKKPQVTATPELTCKLSIPSSFKISEPAASTTTSQRKDSSSESQRKEKEPGKILKPFPSPKIFKRDTLKPFKSSNPRHVSCDEEMLTTDATDAEKSELKKSRSKSSSSMSQTESKEGLHKNLVSNTSLNTLGGEGKADTKPLDFLKKQTQRLKGFLGPKDKKSSGGATSASNGDEKTMRTVPESSEEPVIGTKHLSSTADAKATDYATSSANHKAASKATGLSRYQSSSGSVLFSSNLRDDTKVILEQISANSQKNRLERGGGEEAGGEKGVDVAGEKGGLEREPTLKKNRFQRPQVNPQERDSLLKRIESMRKDKKVYSRFEMGNNLG</sequence>
<dbReference type="STRING" id="62062.ENSHHUP00000059717"/>
<dbReference type="PANTHER" id="PTHR16181:SF26">
    <property type="entry name" value="PROTEIN FAM83H"/>
    <property type="match status" value="1"/>
</dbReference>
<feature type="domain" description="Scaffolding anchor of CK1" evidence="5">
    <location>
        <begin position="14"/>
        <end position="286"/>
    </location>
</feature>
<comment type="subcellular location">
    <subcellularLocation>
        <location evidence="1">Cytoplasm</location>
    </subcellularLocation>
</comment>
<feature type="compositionally biased region" description="Basic and acidic residues" evidence="4">
    <location>
        <begin position="641"/>
        <end position="664"/>
    </location>
</feature>
<dbReference type="GeneTree" id="ENSGT00940000159342"/>
<dbReference type="InterPro" id="IPR012461">
    <property type="entry name" value="SACK1"/>
</dbReference>
<keyword evidence="7" id="KW-1185">Reference proteome</keyword>
<feature type="region of interest" description="Disordered" evidence="4">
    <location>
        <begin position="426"/>
        <end position="563"/>
    </location>
</feature>
<evidence type="ECO:0000256" key="1">
    <source>
        <dbReference type="ARBA" id="ARBA00004496"/>
    </source>
</evidence>
<dbReference type="Ensembl" id="ENSHHUT00000061761.1">
    <property type="protein sequence ID" value="ENSHHUP00000059717.1"/>
    <property type="gene ID" value="ENSHHUG00000035456.1"/>
</dbReference>
<feature type="region of interest" description="Disordered" evidence="4">
    <location>
        <begin position="916"/>
        <end position="1127"/>
    </location>
</feature>
<comment type="similarity">
    <text evidence="2">Belongs to the FAM83 family.</text>
</comment>
<feature type="compositionally biased region" description="Polar residues" evidence="4">
    <location>
        <begin position="916"/>
        <end position="932"/>
    </location>
</feature>
<dbReference type="GO" id="GO:0005737">
    <property type="term" value="C:cytoplasm"/>
    <property type="evidence" value="ECO:0007669"/>
    <property type="project" value="UniProtKB-SubCell"/>
</dbReference>
<dbReference type="FunFam" id="3.30.870.10:FF:000004">
    <property type="entry name" value="protein FAM83H isoform X2"/>
    <property type="match status" value="1"/>
</dbReference>
<feature type="compositionally biased region" description="Gly residues" evidence="4">
    <location>
        <begin position="440"/>
        <end position="459"/>
    </location>
</feature>
<feature type="compositionally biased region" description="Low complexity" evidence="4">
    <location>
        <begin position="871"/>
        <end position="883"/>
    </location>
</feature>
<feature type="compositionally biased region" description="Basic and acidic residues" evidence="4">
    <location>
        <begin position="1154"/>
        <end position="1185"/>
    </location>
</feature>
<evidence type="ECO:0000256" key="3">
    <source>
        <dbReference type="ARBA" id="ARBA00022490"/>
    </source>
</evidence>
<dbReference type="GO" id="GO:0045104">
    <property type="term" value="P:intermediate filament cytoskeleton organization"/>
    <property type="evidence" value="ECO:0007669"/>
    <property type="project" value="TreeGrafter"/>
</dbReference>
<feature type="compositionally biased region" description="Basic and acidic residues" evidence="4">
    <location>
        <begin position="1033"/>
        <end position="1044"/>
    </location>
</feature>
<evidence type="ECO:0000313" key="6">
    <source>
        <dbReference type="Ensembl" id="ENSHHUP00000059717.1"/>
    </source>
</evidence>
<feature type="region of interest" description="Disordered" evidence="4">
    <location>
        <begin position="1151"/>
        <end position="1187"/>
    </location>
</feature>
<feature type="region of interest" description="Disordered" evidence="4">
    <location>
        <begin position="749"/>
        <end position="837"/>
    </location>
</feature>
<feature type="region of interest" description="Disordered" evidence="4">
    <location>
        <begin position="575"/>
        <end position="701"/>
    </location>
</feature>
<dbReference type="SUPFAM" id="SSF56024">
    <property type="entry name" value="Phospholipase D/nuclease"/>
    <property type="match status" value="1"/>
</dbReference>
<feature type="region of interest" description="Disordered" evidence="4">
    <location>
        <begin position="855"/>
        <end position="888"/>
    </location>
</feature>
<evidence type="ECO:0000259" key="5">
    <source>
        <dbReference type="Pfam" id="PF07894"/>
    </source>
</evidence>
<organism evidence="6 7">
    <name type="scientific">Hucho hucho</name>
    <name type="common">huchen</name>
    <dbReference type="NCBI Taxonomy" id="62062"/>
    <lineage>
        <taxon>Eukaryota</taxon>
        <taxon>Metazoa</taxon>
        <taxon>Chordata</taxon>
        <taxon>Craniata</taxon>
        <taxon>Vertebrata</taxon>
        <taxon>Euteleostomi</taxon>
        <taxon>Actinopterygii</taxon>
        <taxon>Neopterygii</taxon>
        <taxon>Teleostei</taxon>
        <taxon>Protacanthopterygii</taxon>
        <taxon>Salmoniformes</taxon>
        <taxon>Salmonidae</taxon>
        <taxon>Salmoninae</taxon>
        <taxon>Hucho</taxon>
    </lineage>
</organism>
<dbReference type="Proteomes" id="UP000314982">
    <property type="component" value="Unassembled WGS sequence"/>
</dbReference>
<dbReference type="Pfam" id="PF07894">
    <property type="entry name" value="SACK1"/>
    <property type="match status" value="1"/>
</dbReference>
<dbReference type="GO" id="GO:0045095">
    <property type="term" value="C:keratin filament"/>
    <property type="evidence" value="ECO:0007669"/>
    <property type="project" value="TreeGrafter"/>
</dbReference>
<dbReference type="GO" id="GO:0007165">
    <property type="term" value="P:signal transduction"/>
    <property type="evidence" value="ECO:0007669"/>
    <property type="project" value="TreeGrafter"/>
</dbReference>
<dbReference type="GO" id="GO:0030335">
    <property type="term" value="P:positive regulation of cell migration"/>
    <property type="evidence" value="ECO:0007669"/>
    <property type="project" value="TreeGrafter"/>
</dbReference>
<accession>A0A4W5P8H9</accession>
<evidence type="ECO:0000313" key="7">
    <source>
        <dbReference type="Proteomes" id="UP000314982"/>
    </source>
</evidence>